<evidence type="ECO:0000256" key="1">
    <source>
        <dbReference type="SAM" id="MobiDB-lite"/>
    </source>
</evidence>
<geneLocation type="plasmid" evidence="2">
    <name>pT26-2</name>
</geneLocation>
<sequence length="107" mass="11767">MAEDAYQTVPAELDALLGAHSEGDGETTPKTPKSSSGDSRPGPIPKAKLNRKLITAIVRRLRILYLDAPKKEDRILINEILDDLEQLMILNGIACELIGVECKDNNR</sequence>
<accession>D6MY39</accession>
<organism evidence="2">
    <name type="scientific">Thermococcus sp. 26/2</name>
    <dbReference type="NCBI Taxonomy" id="758583"/>
    <lineage>
        <taxon>Archaea</taxon>
        <taxon>Methanobacteriati</taxon>
        <taxon>Methanobacteriota</taxon>
        <taxon>Thermococci</taxon>
        <taxon>Thermococcales</taxon>
        <taxon>Thermococcaceae</taxon>
        <taxon>Thermococcus</taxon>
    </lineage>
</organism>
<protein>
    <submittedName>
        <fullName evidence="2">T26-16p</fullName>
    </submittedName>
</protein>
<reference evidence="2" key="1">
    <citation type="journal article" date="2010" name="Nucleic Acids Res.">
        <title>Two novel families of plasmids from hyperthermophilic archaea encoding new families of replication proteins.</title>
        <authorList>
            <person name="Soler N."/>
            <person name="Marguet E."/>
            <person name="Cortez D."/>
            <person name="Desnoues N."/>
            <person name="Keller J."/>
            <person name="van Tilbeurgh H."/>
            <person name="Sezonov G."/>
            <person name="Forterre P."/>
        </authorList>
    </citation>
    <scope>NUCLEOTIDE SEQUENCE</scope>
    <source>
        <strain evidence="2">26/2</strain>
        <plasmid evidence="2">pT26-2</plasmid>
    </source>
</reference>
<feature type="region of interest" description="Disordered" evidence="1">
    <location>
        <begin position="17"/>
        <end position="46"/>
    </location>
</feature>
<keyword evidence="2" id="KW-0614">Plasmid</keyword>
<dbReference type="EMBL" id="GU056179">
    <property type="protein sequence ID" value="ADF80240.1"/>
    <property type="molecule type" value="Genomic_DNA"/>
</dbReference>
<dbReference type="RefSeq" id="WP_013088006.1">
    <property type="nucleotide sequence ID" value="NC_014116.1"/>
</dbReference>
<name>D6MY39_9EURY</name>
<evidence type="ECO:0000313" key="2">
    <source>
        <dbReference type="EMBL" id="ADF80240.1"/>
    </source>
</evidence>
<proteinExistence type="predicted"/>
<dbReference type="AlphaFoldDB" id="D6MY39"/>
<gene>
    <name evidence="2" type="ORF">t26-16</name>
</gene>
<feature type="compositionally biased region" description="Polar residues" evidence="1">
    <location>
        <begin position="28"/>
        <end position="38"/>
    </location>
</feature>